<dbReference type="SMART" id="SM00091">
    <property type="entry name" value="PAS"/>
    <property type="match status" value="1"/>
</dbReference>
<dbReference type="FunFam" id="3.30.70.270:FF:000001">
    <property type="entry name" value="Diguanylate cyclase domain protein"/>
    <property type="match status" value="1"/>
</dbReference>
<evidence type="ECO:0000256" key="2">
    <source>
        <dbReference type="ARBA" id="ARBA00022777"/>
    </source>
</evidence>
<dbReference type="PROSITE" id="PS50887">
    <property type="entry name" value="GGDEF"/>
    <property type="match status" value="1"/>
</dbReference>
<sequence>MSKIMLNLPEWILANMEAVLQEWEDNAKDLLPDKSASKVERRDHAKAMLVTIVREIERPRAEQQRDGQAATATNPSETSKSAREHGQERRKLGLDIVDLASEFFALRRSVVELWTKGAQELTLPGLNELVLFDQAIDQALLGSIESFTKEKEKQERSFVSMLSESPDPTYLVDVSGRIVFANIATSVLLGKPVEQLPGVALADLWPEAHHDLHSQFETVIEMKKTLRGEVTAGTGSEKHWYEYIYSPVLDARGSVEAVAGVARDITKRRNAELEVWHHANYDLLTDLPNRRLFRDRLDQQTRHSERTGAPFTLLFIDLDNFKEVNDVMGHEAGDQLLKQAAKRILGSVRDEDTVARLSGDEFTVILLDTADLGQIELLAQGIINELAKPYDLGGGTSRISGSIGIARYPQDGDRPDQLLLHADQAMYRAKKNGRNQVHSFTQTPPHHQKPDLPQSVTSA</sequence>
<feature type="domain" description="GGDEF" evidence="6">
    <location>
        <begin position="309"/>
        <end position="442"/>
    </location>
</feature>
<feature type="region of interest" description="Disordered" evidence="3">
    <location>
        <begin position="60"/>
        <end position="87"/>
    </location>
</feature>
<dbReference type="CDD" id="cd00130">
    <property type="entry name" value="PAS"/>
    <property type="match status" value="1"/>
</dbReference>
<dbReference type="InterPro" id="IPR052155">
    <property type="entry name" value="Biofilm_reg_signaling"/>
</dbReference>
<dbReference type="SMART" id="SM00267">
    <property type="entry name" value="GGDEF"/>
    <property type="match status" value="1"/>
</dbReference>
<dbReference type="InterPro" id="IPR035965">
    <property type="entry name" value="PAS-like_dom_sf"/>
</dbReference>
<dbReference type="Pfam" id="PF00990">
    <property type="entry name" value="GGDEF"/>
    <property type="match status" value="1"/>
</dbReference>
<evidence type="ECO:0000259" key="4">
    <source>
        <dbReference type="PROSITE" id="PS50112"/>
    </source>
</evidence>
<dbReference type="AlphaFoldDB" id="A0A831VZH8"/>
<feature type="domain" description="PAC" evidence="5">
    <location>
        <begin position="224"/>
        <end position="277"/>
    </location>
</feature>
<dbReference type="InterPro" id="IPR000700">
    <property type="entry name" value="PAS-assoc_C"/>
</dbReference>
<feature type="compositionally biased region" description="Polar residues" evidence="3">
    <location>
        <begin position="70"/>
        <end position="79"/>
    </location>
</feature>
<accession>A0A831VZH8</accession>
<dbReference type="Pfam" id="PF08448">
    <property type="entry name" value="PAS_4"/>
    <property type="match status" value="1"/>
</dbReference>
<comment type="cofactor">
    <cofactor evidence="1">
        <name>Mg(2+)</name>
        <dbReference type="ChEBI" id="CHEBI:18420"/>
    </cofactor>
</comment>
<feature type="region of interest" description="Disordered" evidence="3">
    <location>
        <begin position="437"/>
        <end position="459"/>
    </location>
</feature>
<dbReference type="InterPro" id="IPR000014">
    <property type="entry name" value="PAS"/>
</dbReference>
<evidence type="ECO:0000256" key="1">
    <source>
        <dbReference type="ARBA" id="ARBA00001946"/>
    </source>
</evidence>
<dbReference type="SUPFAM" id="SSF55073">
    <property type="entry name" value="Nucleotide cyclase"/>
    <property type="match status" value="1"/>
</dbReference>
<dbReference type="NCBIfam" id="TIGR00229">
    <property type="entry name" value="sensory_box"/>
    <property type="match status" value="1"/>
</dbReference>
<dbReference type="Proteomes" id="UP000885748">
    <property type="component" value="Unassembled WGS sequence"/>
</dbReference>
<dbReference type="CDD" id="cd01949">
    <property type="entry name" value="GGDEF"/>
    <property type="match status" value="1"/>
</dbReference>
<dbReference type="SUPFAM" id="SSF55785">
    <property type="entry name" value="PYP-like sensor domain (PAS domain)"/>
    <property type="match status" value="1"/>
</dbReference>
<gene>
    <name evidence="7" type="ORF">ENI00_16035</name>
</gene>
<dbReference type="InterPro" id="IPR000160">
    <property type="entry name" value="GGDEF_dom"/>
</dbReference>
<protein>
    <submittedName>
        <fullName evidence="7">GGDEF domain-containing protein</fullName>
    </submittedName>
</protein>
<dbReference type="GO" id="GO:0016301">
    <property type="term" value="F:kinase activity"/>
    <property type="evidence" value="ECO:0007669"/>
    <property type="project" value="UniProtKB-KW"/>
</dbReference>
<dbReference type="Gene3D" id="3.30.450.20">
    <property type="entry name" value="PAS domain"/>
    <property type="match status" value="1"/>
</dbReference>
<evidence type="ECO:0000256" key="3">
    <source>
        <dbReference type="SAM" id="MobiDB-lite"/>
    </source>
</evidence>
<dbReference type="PANTHER" id="PTHR44757">
    <property type="entry name" value="DIGUANYLATE CYCLASE DGCP"/>
    <property type="match status" value="1"/>
</dbReference>
<evidence type="ECO:0000259" key="6">
    <source>
        <dbReference type="PROSITE" id="PS50887"/>
    </source>
</evidence>
<comment type="caution">
    <text evidence="7">The sequence shown here is derived from an EMBL/GenBank/DDBJ whole genome shotgun (WGS) entry which is preliminary data.</text>
</comment>
<organism evidence="7">
    <name type="scientific">Marinobacter antarcticus</name>
    <dbReference type="NCBI Taxonomy" id="564117"/>
    <lineage>
        <taxon>Bacteria</taxon>
        <taxon>Pseudomonadati</taxon>
        <taxon>Pseudomonadota</taxon>
        <taxon>Gammaproteobacteria</taxon>
        <taxon>Pseudomonadales</taxon>
        <taxon>Marinobacteraceae</taxon>
        <taxon>Marinobacter</taxon>
    </lineage>
</organism>
<dbReference type="Gene3D" id="3.30.70.270">
    <property type="match status" value="1"/>
</dbReference>
<evidence type="ECO:0000313" key="7">
    <source>
        <dbReference type="EMBL" id="HEA53776.1"/>
    </source>
</evidence>
<dbReference type="InterPro" id="IPR029787">
    <property type="entry name" value="Nucleotide_cyclase"/>
</dbReference>
<keyword evidence="2" id="KW-0418">Kinase</keyword>
<proteinExistence type="predicted"/>
<dbReference type="InterPro" id="IPR043128">
    <property type="entry name" value="Rev_trsase/Diguanyl_cyclase"/>
</dbReference>
<dbReference type="EMBL" id="DRGY01000133">
    <property type="protein sequence ID" value="HEA53776.1"/>
    <property type="molecule type" value="Genomic_DNA"/>
</dbReference>
<dbReference type="PROSITE" id="PS50113">
    <property type="entry name" value="PAC"/>
    <property type="match status" value="1"/>
</dbReference>
<dbReference type="PROSITE" id="PS50112">
    <property type="entry name" value="PAS"/>
    <property type="match status" value="1"/>
</dbReference>
<reference evidence="7" key="1">
    <citation type="journal article" date="2020" name="mSystems">
        <title>Genome- and Community-Level Interaction Insights into Carbon Utilization and Element Cycling Functions of Hydrothermarchaeota in Hydrothermal Sediment.</title>
        <authorList>
            <person name="Zhou Z."/>
            <person name="Liu Y."/>
            <person name="Xu W."/>
            <person name="Pan J."/>
            <person name="Luo Z.H."/>
            <person name="Li M."/>
        </authorList>
    </citation>
    <scope>NUCLEOTIDE SEQUENCE [LARGE SCALE GENOMIC DNA]</scope>
    <source>
        <strain evidence="7">HyVt-357</strain>
    </source>
</reference>
<dbReference type="PANTHER" id="PTHR44757:SF2">
    <property type="entry name" value="BIOFILM ARCHITECTURE MAINTENANCE PROTEIN MBAA"/>
    <property type="match status" value="1"/>
</dbReference>
<name>A0A831VZH8_9GAMM</name>
<evidence type="ECO:0000259" key="5">
    <source>
        <dbReference type="PROSITE" id="PS50113"/>
    </source>
</evidence>
<dbReference type="InterPro" id="IPR013656">
    <property type="entry name" value="PAS_4"/>
</dbReference>
<keyword evidence="2" id="KW-0808">Transferase</keyword>
<dbReference type="NCBIfam" id="TIGR00254">
    <property type="entry name" value="GGDEF"/>
    <property type="match status" value="1"/>
</dbReference>
<feature type="domain" description="PAS" evidence="4">
    <location>
        <begin position="154"/>
        <end position="223"/>
    </location>
</feature>